<reference evidence="2" key="4">
    <citation type="submission" date="2025-09" db="UniProtKB">
        <authorList>
            <consortium name="Ensembl"/>
        </authorList>
    </citation>
    <scope>IDENTIFICATION</scope>
</reference>
<dbReference type="SUPFAM" id="SSF53474">
    <property type="entry name" value="alpha/beta-Hydrolases"/>
    <property type="match status" value="1"/>
</dbReference>
<dbReference type="InterPro" id="IPR029058">
    <property type="entry name" value="AB_hydrolase_fold"/>
</dbReference>
<feature type="domain" description="Carboxylesterase type B" evidence="1">
    <location>
        <begin position="14"/>
        <end position="160"/>
    </location>
</feature>
<dbReference type="Ensembl" id="ENSCINT00000011711.3">
    <property type="protein sequence ID" value="ENSCINP00000011711.3"/>
    <property type="gene ID" value="ENSCING00000005653.3"/>
</dbReference>
<dbReference type="Proteomes" id="UP000008144">
    <property type="component" value="Chromosome 8"/>
</dbReference>
<dbReference type="PANTHER" id="PTHR45570">
    <property type="entry name" value="CARBOXYLIC ESTER HYDROLASE"/>
    <property type="match status" value="1"/>
</dbReference>
<reference evidence="2" key="2">
    <citation type="journal article" date="2008" name="Genome Biol.">
        <title>Improved genome assembly and evidence-based global gene model set for the chordate Ciona intestinalis: new insight into intron and operon populations.</title>
        <authorList>
            <person name="Satou Y."/>
            <person name="Mineta K."/>
            <person name="Ogasawara M."/>
            <person name="Sasakura Y."/>
            <person name="Shoguchi E."/>
            <person name="Ueno K."/>
            <person name="Yamada L."/>
            <person name="Matsumoto J."/>
            <person name="Wasserscheid J."/>
            <person name="Dewar K."/>
            <person name="Wiley G.B."/>
            <person name="Macmil S.L."/>
            <person name="Roe B.A."/>
            <person name="Zeller R.W."/>
            <person name="Hastings K.E."/>
            <person name="Lemaire P."/>
            <person name="Lindquist E."/>
            <person name="Endo T."/>
            <person name="Hotta K."/>
            <person name="Inaba K."/>
        </authorList>
    </citation>
    <scope>NUCLEOTIDE SEQUENCE [LARGE SCALE GENOMIC DNA]</scope>
    <source>
        <strain evidence="2">wild type</strain>
    </source>
</reference>
<dbReference type="STRING" id="7719.ENSCINP00000011711"/>
<sequence>MQLAGETPEVQYDYTAILAQEIGDMFFVCPSRALARLASRSSPASDTVYLYSNSHPADLGACTSEASTCGHAYHGSEPRYVFNTVPNATADDMTVSDIFSDYWGRFAYTGYPQSDKYTAWPAYVPQSETIEGMSQWTNILLKAPNSETETGYKEDLCDFWDEIGFYVNITSPGDVTTLSTPVVSDVTEQAENEKTTVGSATMFGVTFNFTEKLMIAAGYFLFMMINL</sequence>
<protein>
    <recommendedName>
        <fullName evidence="1">Carboxylesterase type B domain-containing protein</fullName>
    </recommendedName>
</protein>
<reference evidence="3" key="1">
    <citation type="journal article" date="2002" name="Science">
        <title>The draft genome of Ciona intestinalis: insights into chordate and vertebrate origins.</title>
        <authorList>
            <person name="Dehal P."/>
            <person name="Satou Y."/>
            <person name="Campbell R.K."/>
            <person name="Chapman J."/>
            <person name="Degnan B."/>
            <person name="De Tomaso A."/>
            <person name="Davidson B."/>
            <person name="Di Gregorio A."/>
            <person name="Gelpke M."/>
            <person name="Goodstein D.M."/>
            <person name="Harafuji N."/>
            <person name="Hastings K.E."/>
            <person name="Ho I."/>
            <person name="Hotta K."/>
            <person name="Huang W."/>
            <person name="Kawashima T."/>
            <person name="Lemaire P."/>
            <person name="Martinez D."/>
            <person name="Meinertzhagen I.A."/>
            <person name="Necula S."/>
            <person name="Nonaka M."/>
            <person name="Putnam N."/>
            <person name="Rash S."/>
            <person name="Saiga H."/>
            <person name="Satake M."/>
            <person name="Terry A."/>
            <person name="Yamada L."/>
            <person name="Wang H.G."/>
            <person name="Awazu S."/>
            <person name="Azumi K."/>
            <person name="Boore J."/>
            <person name="Branno M."/>
            <person name="Chin-Bow S."/>
            <person name="DeSantis R."/>
            <person name="Doyle S."/>
            <person name="Francino P."/>
            <person name="Keys D.N."/>
            <person name="Haga S."/>
            <person name="Hayashi H."/>
            <person name="Hino K."/>
            <person name="Imai K.S."/>
            <person name="Inaba K."/>
            <person name="Kano S."/>
            <person name="Kobayashi K."/>
            <person name="Kobayashi M."/>
            <person name="Lee B.I."/>
            <person name="Makabe K.W."/>
            <person name="Manohar C."/>
            <person name="Matassi G."/>
            <person name="Medina M."/>
            <person name="Mochizuki Y."/>
            <person name="Mount S."/>
            <person name="Morishita T."/>
            <person name="Miura S."/>
            <person name="Nakayama A."/>
            <person name="Nishizaka S."/>
            <person name="Nomoto H."/>
            <person name="Ohta F."/>
            <person name="Oishi K."/>
            <person name="Rigoutsos I."/>
            <person name="Sano M."/>
            <person name="Sasaki A."/>
            <person name="Sasakura Y."/>
            <person name="Shoguchi E."/>
            <person name="Shin-i T."/>
            <person name="Spagnuolo A."/>
            <person name="Stainier D."/>
            <person name="Suzuki M.M."/>
            <person name="Tassy O."/>
            <person name="Takatori N."/>
            <person name="Tokuoka M."/>
            <person name="Yagi K."/>
            <person name="Yoshizaki F."/>
            <person name="Wada S."/>
            <person name="Zhang C."/>
            <person name="Hyatt P.D."/>
            <person name="Larimer F."/>
            <person name="Detter C."/>
            <person name="Doggett N."/>
            <person name="Glavina T."/>
            <person name="Hawkins T."/>
            <person name="Richardson P."/>
            <person name="Lucas S."/>
            <person name="Kohara Y."/>
            <person name="Levine M."/>
            <person name="Satoh N."/>
            <person name="Rokhsar D.S."/>
        </authorList>
    </citation>
    <scope>NUCLEOTIDE SEQUENCE [LARGE SCALE GENOMIC DNA]</scope>
</reference>
<reference evidence="2" key="3">
    <citation type="submission" date="2025-08" db="UniProtKB">
        <authorList>
            <consortium name="Ensembl"/>
        </authorList>
    </citation>
    <scope>IDENTIFICATION</scope>
</reference>
<dbReference type="AlphaFoldDB" id="F6Y1Y9"/>
<evidence type="ECO:0000313" key="3">
    <source>
        <dbReference type="Proteomes" id="UP000008144"/>
    </source>
</evidence>
<organism evidence="2 3">
    <name type="scientific">Ciona intestinalis</name>
    <name type="common">Transparent sea squirt</name>
    <name type="synonym">Ascidia intestinalis</name>
    <dbReference type="NCBI Taxonomy" id="7719"/>
    <lineage>
        <taxon>Eukaryota</taxon>
        <taxon>Metazoa</taxon>
        <taxon>Chordata</taxon>
        <taxon>Tunicata</taxon>
        <taxon>Ascidiacea</taxon>
        <taxon>Phlebobranchia</taxon>
        <taxon>Cionidae</taxon>
        <taxon>Ciona</taxon>
    </lineage>
</organism>
<dbReference type="InterPro" id="IPR002018">
    <property type="entry name" value="CarbesteraseB"/>
</dbReference>
<keyword evidence="3" id="KW-1185">Reference proteome</keyword>
<accession>F6Y1Y9</accession>
<dbReference type="ESTHER" id="cioin-ACHE2">
    <property type="family name" value="Cholinesterase-like"/>
</dbReference>
<evidence type="ECO:0000313" key="2">
    <source>
        <dbReference type="Ensembl" id="ENSCINP00000011711.3"/>
    </source>
</evidence>
<evidence type="ECO:0000259" key="1">
    <source>
        <dbReference type="Pfam" id="PF00135"/>
    </source>
</evidence>
<dbReference type="EMBL" id="EAAA01002734">
    <property type="status" value="NOT_ANNOTATED_CDS"/>
    <property type="molecule type" value="Genomic_DNA"/>
</dbReference>
<dbReference type="HOGENOM" id="CLU_1219345_0_0_1"/>
<dbReference type="GeneTree" id="ENSGT00940000167788"/>
<name>F6Y1Y9_CIOIN</name>
<dbReference type="Gene3D" id="3.40.50.1820">
    <property type="entry name" value="alpha/beta hydrolase"/>
    <property type="match status" value="1"/>
</dbReference>
<dbReference type="Pfam" id="PF00135">
    <property type="entry name" value="COesterase"/>
    <property type="match status" value="1"/>
</dbReference>
<proteinExistence type="predicted"/>
<dbReference type="PANTHER" id="PTHR45570:SF2">
    <property type="entry name" value="ACETYLCHOLINESTERASE 1-LIKE"/>
    <property type="match status" value="1"/>
</dbReference>
<dbReference type="InParanoid" id="F6Y1Y9"/>